<comment type="caution">
    <text evidence="2">The sequence shown here is derived from an EMBL/GenBank/DDBJ whole genome shotgun (WGS) entry which is preliminary data.</text>
</comment>
<evidence type="ECO:0000313" key="2">
    <source>
        <dbReference type="EMBL" id="PWR19006.1"/>
    </source>
</evidence>
<proteinExistence type="predicted"/>
<gene>
    <name evidence="2" type="ORF">DKG75_18740</name>
</gene>
<reference evidence="3" key="1">
    <citation type="submission" date="2018-05" db="EMBL/GenBank/DDBJ databases">
        <title>Zavarzinia sp. HR-AS.</title>
        <authorList>
            <person name="Lee Y."/>
            <person name="Jeon C.O."/>
        </authorList>
    </citation>
    <scope>NUCLEOTIDE SEQUENCE [LARGE SCALE GENOMIC DNA]</scope>
    <source>
        <strain evidence="3">DSM 1231</strain>
    </source>
</reference>
<dbReference type="RefSeq" id="WP_109922692.1">
    <property type="nucleotide sequence ID" value="NZ_QGLF01000005.1"/>
</dbReference>
<evidence type="ECO:0000313" key="3">
    <source>
        <dbReference type="Proteomes" id="UP000246077"/>
    </source>
</evidence>
<accession>A0A317DYS0</accession>
<protein>
    <submittedName>
        <fullName evidence="2">Uncharacterized protein</fullName>
    </submittedName>
</protein>
<keyword evidence="3" id="KW-1185">Reference proteome</keyword>
<sequence length="64" mass="7255">MLSDEDKARIEAEERYRQSLRTSDRPVKVTSFTDKLNKVRFYGGLVIAFLFIAVVATCSIADGR</sequence>
<dbReference type="Proteomes" id="UP000246077">
    <property type="component" value="Unassembled WGS sequence"/>
</dbReference>
<keyword evidence="1" id="KW-1133">Transmembrane helix</keyword>
<name>A0A317DYS0_9PROT</name>
<organism evidence="2 3">
    <name type="scientific">Zavarzinia compransoris</name>
    <dbReference type="NCBI Taxonomy" id="1264899"/>
    <lineage>
        <taxon>Bacteria</taxon>
        <taxon>Pseudomonadati</taxon>
        <taxon>Pseudomonadota</taxon>
        <taxon>Alphaproteobacteria</taxon>
        <taxon>Rhodospirillales</taxon>
        <taxon>Zavarziniaceae</taxon>
        <taxon>Zavarzinia</taxon>
    </lineage>
</organism>
<feature type="transmembrane region" description="Helical" evidence="1">
    <location>
        <begin position="41"/>
        <end position="61"/>
    </location>
</feature>
<dbReference type="AlphaFoldDB" id="A0A317DYS0"/>
<keyword evidence="1" id="KW-0472">Membrane</keyword>
<keyword evidence="1" id="KW-0812">Transmembrane</keyword>
<dbReference type="EMBL" id="QGLF01000005">
    <property type="protein sequence ID" value="PWR19006.1"/>
    <property type="molecule type" value="Genomic_DNA"/>
</dbReference>
<evidence type="ECO:0000256" key="1">
    <source>
        <dbReference type="SAM" id="Phobius"/>
    </source>
</evidence>